<evidence type="ECO:0000313" key="2">
    <source>
        <dbReference type="EMBL" id="MBU3841438.1"/>
    </source>
</evidence>
<dbReference type="PROSITE" id="PS51208">
    <property type="entry name" value="AUTOTRANSPORTER"/>
    <property type="match status" value="1"/>
</dbReference>
<name>A0A9E2NWA0_9FUSO</name>
<evidence type="ECO:0000313" key="3">
    <source>
        <dbReference type="Proteomes" id="UP000724657"/>
    </source>
</evidence>
<dbReference type="Gene3D" id="2.40.128.130">
    <property type="entry name" value="Autotransporter beta-domain"/>
    <property type="match status" value="1"/>
</dbReference>
<reference evidence="2" key="1">
    <citation type="journal article" date="2021" name="PeerJ">
        <title>Extensive microbial diversity within the chicken gut microbiome revealed by metagenomics and culture.</title>
        <authorList>
            <person name="Gilroy R."/>
            <person name="Ravi A."/>
            <person name="Getino M."/>
            <person name="Pursley I."/>
            <person name="Horton D.L."/>
            <person name="Alikhan N.F."/>
            <person name="Baker D."/>
            <person name="Gharbi K."/>
            <person name="Hall N."/>
            <person name="Watson M."/>
            <person name="Adriaenssens E.M."/>
            <person name="Foster-Nyarko E."/>
            <person name="Jarju S."/>
            <person name="Secka A."/>
            <person name="Antonio M."/>
            <person name="Oren A."/>
            <person name="Chaudhuri R.R."/>
            <person name="La Ragione R."/>
            <person name="Hildebrand F."/>
            <person name="Pallen M.J."/>
        </authorList>
    </citation>
    <scope>NUCLEOTIDE SEQUENCE</scope>
    <source>
        <strain evidence="2">A6-441</strain>
    </source>
</reference>
<feature type="domain" description="Autotransporter" evidence="1">
    <location>
        <begin position="1245"/>
        <end position="1531"/>
    </location>
</feature>
<evidence type="ECO:0000259" key="1">
    <source>
        <dbReference type="PROSITE" id="PS51208"/>
    </source>
</evidence>
<dbReference type="InterPro" id="IPR036709">
    <property type="entry name" value="Autotransporte_beta_dom_sf"/>
</dbReference>
<organism evidence="2 3">
    <name type="scientific">Candidatus Fusobacterium pullicola</name>
    <dbReference type="NCBI Taxonomy" id="2838601"/>
    <lineage>
        <taxon>Bacteria</taxon>
        <taxon>Fusobacteriati</taxon>
        <taxon>Fusobacteriota</taxon>
        <taxon>Fusobacteriia</taxon>
        <taxon>Fusobacteriales</taxon>
        <taxon>Fusobacteriaceae</taxon>
        <taxon>Fusobacterium</taxon>
    </lineage>
</organism>
<dbReference type="Proteomes" id="UP000724657">
    <property type="component" value="Unassembled WGS sequence"/>
</dbReference>
<dbReference type="PROSITE" id="PS51257">
    <property type="entry name" value="PROKAR_LIPOPROTEIN"/>
    <property type="match status" value="1"/>
</dbReference>
<accession>A0A9E2NWA0</accession>
<dbReference type="InterPro" id="IPR005546">
    <property type="entry name" value="Autotransporte_beta"/>
</dbReference>
<dbReference type="EMBL" id="JAHLFN010000006">
    <property type="protein sequence ID" value="MBU3841438.1"/>
    <property type="molecule type" value="Genomic_DNA"/>
</dbReference>
<dbReference type="Pfam" id="PF03797">
    <property type="entry name" value="Autotransporter"/>
    <property type="match status" value="1"/>
</dbReference>
<dbReference type="SMART" id="SM00869">
    <property type="entry name" value="Autotransporter"/>
    <property type="match status" value="1"/>
</dbReference>
<dbReference type="SUPFAM" id="SSF103515">
    <property type="entry name" value="Autotransporter"/>
    <property type="match status" value="1"/>
</dbReference>
<reference evidence="2" key="2">
    <citation type="submission" date="2021-04" db="EMBL/GenBank/DDBJ databases">
        <authorList>
            <person name="Gilroy R."/>
        </authorList>
    </citation>
    <scope>NUCLEOTIDE SEQUENCE</scope>
    <source>
        <strain evidence="2">A6-441</strain>
    </source>
</reference>
<sequence>MNNLLERFIKRNNKKRGINITVATIVMFLLSCTGIYAATVIDKNEKEYILHVGENGDNSYRWGGSKYLYTIDQNKLIINGRLEAGNNTQSLEISSNAKDITVENNGFIDGVTIGRDYSKLDGTNATFTNNGIVSNEGNAIVVYSKNATVNNYGIIKGGEKGVEFTTGISNEKLNNQGIILDKDGKILNASTVEQKIVLDNGNYTVKNAVDSSGKAQAITMNGTSGSNSFTNYILNGIDTTISVSGKGNNLSGSVVNSLGNAINIESGAELGLGSTTVNGNIAINGGTLILIDINNKINGNVSGTTDNDTIKLGYQVDTNINYTNLNTILKGSGVDTLKFHDNGNTIDTTQISFAGKFEGGAGADTFIVNGANYTIDGGAGTDTLKLTKGYTGAVSDFSGVTNIETLQLGDGSNTLDISNINGKFTTIKGGEFVNGGSGKNTIKTSTDIGETLTLVGGKDSSVKNILVLDNSNNKIEFNGKLDTSGGNWNIQVNNLKGTNSVTLNKENLNGKATSLELLTNISGETETKNLVDLLNASGITYAIPLNNNTSNYKDNLVFNGTTLNNKTIFAINYNDSVTMQKNITGQYAFKPLGTFTPTVKVDSFTTFEQNSKVTSVDYNGKESGVNFQVTSGALSLGSLKYENGKLVYSGANPFVDGYKYTINGNVNLNFEGLENAGLTSGKSIALGNVNNNITITGGSLSMPSFLKYSNGAFVVKSWDEMNPYGNNNNFLETTYNNMLSKYGQTGSEAITGALNTWSKEALVNYISTGGITQYDFTLDGKTYQNTLLTGDNSDISKEFKITGNSGTITFQNIATSDSLTLATTGGTVNLTDGVNIGGDINFGESSNVNLNVNAYYAGGVASTIKNIKGNDNDSNISLTHVNIIGNNSNDGKIELGAGNDTLTLKNVGVNSITGSGKNTIELNQGSNVGTISLSKDSTSAISLMSLDVDSSIDNNITVNDGATVGTIDLSSAGNSLVTLNSGKITNVKFGSGNDMLTYNGGNISKIDFGAGDNVLNVRADLDLSNTKISVAEGGTVRNTLNVGKISVRSTTVKDYLTLSGDFSAFSNINIEGATKLESSSKLAEGTNINLGSNTLIAGINIENGTAKTVLSGANLEAGENSKLIIDTMKADSNTTISLDGITGIENVSKVDTNTIAHIIKENADGTYSVEANKNLISGEGNDLVNGIISSDNGEGLFGDITDKEAQAQLLTDVTKDMMYSSPYAYSSIVSRKTAEMINNAVMNFDLKADKNQWLAYGSLLGSGKEIQDYYSGVNNTTSNINTDIYGAYVQAEYGYTDNTALGFVVGANKSDSDIAKSSLDGKGMYLGGYVKHNYSDNLQIIGGLAYQYNSYESDRVAGNSNKTLTYSEKYNDDTITGFVGGKYEYKLSETLTLQPNAKLNITHIMQDGVTESNKEASLKANSKNFTNIGTEIGADLVKTINVQNGKVNLKVGTSLTYLITGADKETMRANLISDNTKFDIKTPEQDKTNVKFKVGAQYEKESGVLYNVEGSYITSSKEKEWVVGAGIGYRF</sequence>
<gene>
    <name evidence="2" type="ORF">IAA47_00315</name>
</gene>
<proteinExistence type="predicted"/>
<comment type="caution">
    <text evidence="2">The sequence shown here is derived from an EMBL/GenBank/DDBJ whole genome shotgun (WGS) entry which is preliminary data.</text>
</comment>
<protein>
    <submittedName>
        <fullName evidence="2">Autotransporter domain-containing protein</fullName>
    </submittedName>
</protein>